<gene>
    <name evidence="2" type="ORF">ACFQMH_26980</name>
</gene>
<name>A0ABW2E897_9ACTN</name>
<comment type="caution">
    <text evidence="2">The sequence shown here is derived from an EMBL/GenBank/DDBJ whole genome shotgun (WGS) entry which is preliminary data.</text>
</comment>
<accession>A0ABW2E897</accession>
<keyword evidence="3" id="KW-1185">Reference proteome</keyword>
<organism evidence="2 3">
    <name type="scientific">Streptomyces viridiviolaceus</name>
    <dbReference type="NCBI Taxonomy" id="68282"/>
    <lineage>
        <taxon>Bacteria</taxon>
        <taxon>Bacillati</taxon>
        <taxon>Actinomycetota</taxon>
        <taxon>Actinomycetes</taxon>
        <taxon>Kitasatosporales</taxon>
        <taxon>Streptomycetaceae</taxon>
        <taxon>Streptomyces</taxon>
    </lineage>
</organism>
<dbReference type="RefSeq" id="WP_268254929.1">
    <property type="nucleotide sequence ID" value="NZ_BMWA01000013.1"/>
</dbReference>
<protein>
    <submittedName>
        <fullName evidence="2">Uncharacterized protein</fullName>
    </submittedName>
</protein>
<dbReference type="EMBL" id="JBHSYM010000060">
    <property type="protein sequence ID" value="MFC7015288.1"/>
    <property type="molecule type" value="Genomic_DNA"/>
</dbReference>
<feature type="region of interest" description="Disordered" evidence="1">
    <location>
        <begin position="1"/>
        <end position="41"/>
    </location>
</feature>
<reference evidence="3" key="1">
    <citation type="journal article" date="2019" name="Int. J. Syst. Evol. Microbiol.">
        <title>The Global Catalogue of Microorganisms (GCM) 10K type strain sequencing project: providing services to taxonomists for standard genome sequencing and annotation.</title>
        <authorList>
            <consortium name="The Broad Institute Genomics Platform"/>
            <consortium name="The Broad Institute Genome Sequencing Center for Infectious Disease"/>
            <person name="Wu L."/>
            <person name="Ma J."/>
        </authorList>
    </citation>
    <scope>NUCLEOTIDE SEQUENCE [LARGE SCALE GENOMIC DNA]</scope>
    <source>
        <strain evidence="3">JCM 4855</strain>
    </source>
</reference>
<evidence type="ECO:0000313" key="2">
    <source>
        <dbReference type="EMBL" id="MFC7015288.1"/>
    </source>
</evidence>
<proteinExistence type="predicted"/>
<feature type="compositionally biased region" description="Low complexity" evidence="1">
    <location>
        <begin position="13"/>
        <end position="28"/>
    </location>
</feature>
<dbReference type="Proteomes" id="UP001596409">
    <property type="component" value="Unassembled WGS sequence"/>
</dbReference>
<sequence length="41" mass="4046">MDQSSCAVIAARAESVPSDAPAEAAAAPRRQGGTTDEETAG</sequence>
<evidence type="ECO:0000256" key="1">
    <source>
        <dbReference type="SAM" id="MobiDB-lite"/>
    </source>
</evidence>
<evidence type="ECO:0000313" key="3">
    <source>
        <dbReference type="Proteomes" id="UP001596409"/>
    </source>
</evidence>